<organism evidence="14 15">
    <name type="scientific">Durio zibethinus</name>
    <name type="common">Durian</name>
    <dbReference type="NCBI Taxonomy" id="66656"/>
    <lineage>
        <taxon>Eukaryota</taxon>
        <taxon>Viridiplantae</taxon>
        <taxon>Streptophyta</taxon>
        <taxon>Embryophyta</taxon>
        <taxon>Tracheophyta</taxon>
        <taxon>Spermatophyta</taxon>
        <taxon>Magnoliopsida</taxon>
        <taxon>eudicotyledons</taxon>
        <taxon>Gunneridae</taxon>
        <taxon>Pentapetalae</taxon>
        <taxon>rosids</taxon>
        <taxon>malvids</taxon>
        <taxon>Malvales</taxon>
        <taxon>Malvaceae</taxon>
        <taxon>Helicteroideae</taxon>
        <taxon>Durio</taxon>
    </lineage>
</organism>
<dbReference type="PROSITE" id="PS50174">
    <property type="entry name" value="G_PATCH"/>
    <property type="match status" value="1"/>
</dbReference>
<dbReference type="CDD" id="cd01647">
    <property type="entry name" value="RT_LTR"/>
    <property type="match status" value="1"/>
</dbReference>
<keyword evidence="7" id="KW-0695">RNA-directed DNA polymerase</keyword>
<dbReference type="KEGG" id="dzi:111299949"/>
<dbReference type="PROSITE" id="PS50879">
    <property type="entry name" value="RNASE_H_1"/>
    <property type="match status" value="1"/>
</dbReference>
<feature type="region of interest" description="Disordered" evidence="9">
    <location>
        <begin position="746"/>
        <end position="766"/>
    </location>
</feature>
<dbReference type="Pfam" id="PF17917">
    <property type="entry name" value="RT_RNaseH"/>
    <property type="match status" value="1"/>
</dbReference>
<keyword evidence="8" id="KW-0233">DNA recombination</keyword>
<dbReference type="PROSITE" id="PS50994">
    <property type="entry name" value="INTEGRASE"/>
    <property type="match status" value="1"/>
</dbReference>
<evidence type="ECO:0000256" key="6">
    <source>
        <dbReference type="ARBA" id="ARBA00022801"/>
    </source>
</evidence>
<evidence type="ECO:0000256" key="2">
    <source>
        <dbReference type="ARBA" id="ARBA00022679"/>
    </source>
</evidence>
<dbReference type="PANTHER" id="PTHR48475:SF1">
    <property type="entry name" value="RNASE H TYPE-1 DOMAIN-CONTAINING PROTEIN"/>
    <property type="match status" value="1"/>
</dbReference>
<keyword evidence="6" id="KW-0378">Hydrolase</keyword>
<dbReference type="Gene3D" id="3.30.420.10">
    <property type="entry name" value="Ribonuclease H-like superfamily/Ribonuclease H"/>
    <property type="match status" value="2"/>
</dbReference>
<dbReference type="InterPro" id="IPR000477">
    <property type="entry name" value="RT_dom"/>
</dbReference>
<dbReference type="Gene3D" id="1.10.340.70">
    <property type="match status" value="1"/>
</dbReference>
<evidence type="ECO:0000256" key="8">
    <source>
        <dbReference type="ARBA" id="ARBA00023172"/>
    </source>
</evidence>
<evidence type="ECO:0000256" key="5">
    <source>
        <dbReference type="ARBA" id="ARBA00022759"/>
    </source>
</evidence>
<dbReference type="Pfam" id="PF00665">
    <property type="entry name" value="rve"/>
    <property type="match status" value="1"/>
</dbReference>
<evidence type="ECO:0000256" key="3">
    <source>
        <dbReference type="ARBA" id="ARBA00022695"/>
    </source>
</evidence>
<dbReference type="InterPro" id="IPR021109">
    <property type="entry name" value="Peptidase_aspartic_dom_sf"/>
</dbReference>
<dbReference type="InterPro" id="IPR041373">
    <property type="entry name" value="RT_RNaseH"/>
</dbReference>
<evidence type="ECO:0000259" key="11">
    <source>
        <dbReference type="PROSITE" id="PS50878"/>
    </source>
</evidence>
<evidence type="ECO:0000256" key="7">
    <source>
        <dbReference type="ARBA" id="ARBA00022918"/>
    </source>
</evidence>
<dbReference type="PROSITE" id="PS50878">
    <property type="entry name" value="RT_POL"/>
    <property type="match status" value="1"/>
</dbReference>
<name>A0A6P5ZEH5_DURZI</name>
<feature type="domain" description="Integrase catalytic" evidence="13">
    <location>
        <begin position="2078"/>
        <end position="2237"/>
    </location>
</feature>
<dbReference type="GO" id="GO:0003676">
    <property type="term" value="F:nucleic acid binding"/>
    <property type="evidence" value="ECO:0007669"/>
    <property type="project" value="InterPro"/>
</dbReference>
<dbReference type="SMART" id="SM00443">
    <property type="entry name" value="G_patch"/>
    <property type="match status" value="1"/>
</dbReference>
<gene>
    <name evidence="15" type="primary">LOC111299949</name>
</gene>
<keyword evidence="4" id="KW-0540">Nuclease</keyword>
<evidence type="ECO:0000256" key="4">
    <source>
        <dbReference type="ARBA" id="ARBA00022722"/>
    </source>
</evidence>
<protein>
    <recommendedName>
        <fullName evidence="1">RNA-directed DNA polymerase</fullName>
        <ecNumber evidence="1">2.7.7.49</ecNumber>
    </recommendedName>
</protein>
<dbReference type="CDD" id="cd00303">
    <property type="entry name" value="retropepsin_like"/>
    <property type="match status" value="1"/>
</dbReference>
<proteinExistence type="predicted"/>
<dbReference type="GO" id="GO:0015074">
    <property type="term" value="P:DNA integration"/>
    <property type="evidence" value="ECO:0007669"/>
    <property type="project" value="InterPro"/>
</dbReference>
<evidence type="ECO:0000259" key="12">
    <source>
        <dbReference type="PROSITE" id="PS50879"/>
    </source>
</evidence>
<dbReference type="EC" id="2.7.7.49" evidence="1"/>
<dbReference type="GeneID" id="111299949"/>
<dbReference type="InterPro" id="IPR002156">
    <property type="entry name" value="RNaseH_domain"/>
</dbReference>
<dbReference type="Pfam" id="PF03732">
    <property type="entry name" value="Retrotrans_gag"/>
    <property type="match status" value="1"/>
</dbReference>
<evidence type="ECO:0000256" key="1">
    <source>
        <dbReference type="ARBA" id="ARBA00012493"/>
    </source>
</evidence>
<dbReference type="InterPro" id="IPR012337">
    <property type="entry name" value="RNaseH-like_sf"/>
</dbReference>
<dbReference type="SUPFAM" id="SSF53098">
    <property type="entry name" value="Ribonuclease H-like"/>
    <property type="match status" value="2"/>
</dbReference>
<dbReference type="PANTHER" id="PTHR48475">
    <property type="entry name" value="RIBONUCLEASE H"/>
    <property type="match status" value="1"/>
</dbReference>
<dbReference type="Gene3D" id="3.10.10.10">
    <property type="entry name" value="HIV Type 1 Reverse Transcriptase, subunit A, domain 1"/>
    <property type="match status" value="1"/>
</dbReference>
<feature type="region of interest" description="Disordered" evidence="9">
    <location>
        <begin position="426"/>
        <end position="453"/>
    </location>
</feature>
<dbReference type="OrthoDB" id="673934at2759"/>
<keyword evidence="2" id="KW-0808">Transferase</keyword>
<dbReference type="SUPFAM" id="SSF50630">
    <property type="entry name" value="Acid proteases"/>
    <property type="match status" value="1"/>
</dbReference>
<dbReference type="CDD" id="cd09279">
    <property type="entry name" value="RNase_HI_like"/>
    <property type="match status" value="1"/>
</dbReference>
<dbReference type="InterPro" id="IPR043502">
    <property type="entry name" value="DNA/RNA_pol_sf"/>
</dbReference>
<evidence type="ECO:0000259" key="13">
    <source>
        <dbReference type="PROSITE" id="PS50994"/>
    </source>
</evidence>
<dbReference type="Pfam" id="PF00078">
    <property type="entry name" value="RVT_1"/>
    <property type="match status" value="1"/>
</dbReference>
<dbReference type="Pfam" id="PF13456">
    <property type="entry name" value="RVT_3"/>
    <property type="match status" value="1"/>
</dbReference>
<dbReference type="Gene3D" id="3.30.70.270">
    <property type="match status" value="2"/>
</dbReference>
<dbReference type="InterPro" id="IPR000467">
    <property type="entry name" value="G_patch_dom"/>
</dbReference>
<evidence type="ECO:0000259" key="10">
    <source>
        <dbReference type="PROSITE" id="PS50174"/>
    </source>
</evidence>
<evidence type="ECO:0000313" key="14">
    <source>
        <dbReference type="Proteomes" id="UP000515121"/>
    </source>
</evidence>
<keyword evidence="3" id="KW-0548">Nucleotidyltransferase</keyword>
<accession>A0A6P5ZEH5</accession>
<dbReference type="Pfam" id="PF01585">
    <property type="entry name" value="G-patch"/>
    <property type="match status" value="1"/>
</dbReference>
<dbReference type="InterPro" id="IPR005162">
    <property type="entry name" value="Retrotrans_gag_dom"/>
</dbReference>
<dbReference type="RefSeq" id="XP_022751233.1">
    <property type="nucleotide sequence ID" value="XM_022895498.1"/>
</dbReference>
<evidence type="ECO:0000256" key="9">
    <source>
        <dbReference type="SAM" id="MobiDB-lite"/>
    </source>
</evidence>
<feature type="domain" description="Reverse transcriptase" evidence="11">
    <location>
        <begin position="1370"/>
        <end position="1549"/>
    </location>
</feature>
<dbReference type="Pfam" id="PF17921">
    <property type="entry name" value="Integrase_H2C2"/>
    <property type="match status" value="1"/>
</dbReference>
<dbReference type="SUPFAM" id="SSF56672">
    <property type="entry name" value="DNA/RNA polymerases"/>
    <property type="match status" value="1"/>
</dbReference>
<dbReference type="InterPro" id="IPR001584">
    <property type="entry name" value="Integrase_cat-core"/>
</dbReference>
<keyword evidence="5" id="KW-0255">Endonuclease</keyword>
<feature type="domain" description="RNase H type-1" evidence="12">
    <location>
        <begin position="1790"/>
        <end position="1919"/>
    </location>
</feature>
<dbReference type="GO" id="GO:0003964">
    <property type="term" value="F:RNA-directed DNA polymerase activity"/>
    <property type="evidence" value="ECO:0007669"/>
    <property type="project" value="UniProtKB-KW"/>
</dbReference>
<dbReference type="Gene3D" id="2.40.70.10">
    <property type="entry name" value="Acid Proteases"/>
    <property type="match status" value="1"/>
</dbReference>
<keyword evidence="14" id="KW-1185">Reference proteome</keyword>
<evidence type="ECO:0000313" key="15">
    <source>
        <dbReference type="RefSeq" id="XP_022751233.1"/>
    </source>
</evidence>
<dbReference type="InterPro" id="IPR043128">
    <property type="entry name" value="Rev_trsase/Diguanyl_cyclase"/>
</dbReference>
<dbReference type="InterPro" id="IPR041588">
    <property type="entry name" value="Integrase_H2C2"/>
</dbReference>
<dbReference type="Proteomes" id="UP000515121">
    <property type="component" value="Unplaced"/>
</dbReference>
<dbReference type="GO" id="GO:0006310">
    <property type="term" value="P:DNA recombination"/>
    <property type="evidence" value="ECO:0007669"/>
    <property type="project" value="UniProtKB-KW"/>
</dbReference>
<reference evidence="15" key="1">
    <citation type="submission" date="2025-08" db="UniProtKB">
        <authorList>
            <consortium name="RefSeq"/>
        </authorList>
    </citation>
    <scope>IDENTIFICATION</scope>
    <source>
        <tissue evidence="15">Fruit stalk</tissue>
    </source>
</reference>
<sequence length="2368" mass="270985">MEQEQASRFERIEKAQEELKGDLSAIMAMLKKLDKAKAVEENPSLQEQSPDMVDPVYPPGFEPRLNQPSQGTRLPVPTPGGYPNPYPGMTSTLAPGQFQNFVNPIMMERPPEPILVPDLDDPKEREKLGMQTPEKVEDTSAREKMKLLEERLRAVEGMNFYGSTDAADLCLVPDVVIPTKFKVPKFEKYDGTKCPMTHIIMYCRKMAAYARDEKLLMHIFQDSLTGSAARWYVQLDRTRIHSWQELTKAFLTQYRHVTDMIPDRLSLQSMEKKATENFKEYAQRWRDVAAQVQPPLTEKETTILFVNTLKAPYYERLIGNATKNFTDMVISGEIIESAIKNGKLDVGETSGARKSGAPRKKENEAQAVNFVGQQFRGFTPYSVPVYQTHYPSVNHVTSTPHSYQPYQSLPQPAYSPRFQPSFRTPTYSYNRPVIPTRPDWRPNSGPRAPRNTQEKLTFDPIPMTYTDLYPRLVEKHLLAPVIIEPMKPPFPKWYDPNAHCDYHYGNPGHSTENCTALKRKVQGLINEGVLNFDTSQQGTPNVNGNPLPNHTRPSINALIDGQTSYVKRRIEEVKTPMAKVFEVLVKTDMLKPIEPQNYSEIINSTESCNYHRGVLGHSIQNCHQFRQEVQKLIDEGRMEFYQERGELVKTEVSTIDSKNKFVRRPVTIYYDEKPTSKLEKPVSRPVVTIKVPGPFPYQNDKTVPWKYDYDVVVNPDTANITGVGGITRSGRCYTPEALEKARKEKAKVGEENENQSGLDTTLEKEWQKPVSESEAGEFLKLIKHSEYSVVEQLNKMPARISLLSLLLSSESHRNALLKVLNQAYVSHNASVEYVEQLVGNLTISNYISFSDEEIPPEGRGSTKALHITVKCKSHIMAKVLIDNGSSINVMPVTTLTKLPVDGSYMKPSHMIVRAFDGTRREVLGDIEVPLQIGPCIFNVKFQVMDISPSYSCLLGRPWIHMAGAVPSSLHQKVKFIVEGKLTCVAGEEDLLVTQPINTPYVESADEALECSYRSFEIANATYIAGGSKLYSPYLSTTTKMVVKQLTKMGWRPEAGLGKNLQGITKPSTINEKRDRFGLGYKPTRGDRTRMVNEKRDKRIANLKGYELESEPIVIPHLYDSFHSGGYIYSDLPRASSAGFMEKFSELAIQMVDDGEKKSRSEELFVYPCPSDFELDNWKVMELPVVFKTLEKFTFHSFLSYIFLSFHLCVPIFSSSYLCRVPNNEHEDNHGNNLGFDFENLIHVDELDNEEDSDNYTLPLDLLKLIEHEDKPIEPHQEITESVNLGGGENKREVKVGTSLLPAERQKLEELLREYVDVFAWTYQDMPGLSTDIVEHKLPLKSGCKPMQQKLRRMKPEMLLKIKEEVKKQFDAGFLEVAKYPEWVANIVPVPKKDGKVRMCVDYRDLNRASPKDNFPLPHIDTLVDNTARHSTFSFMDGFSGYNQIKMARDDMEKTTFVTMWGTFCYKVMPFGLKNAGATYQRAMVTLFHDMMHKEIEVYVDDMIAKSREGEDHIVNLKKLFDRLRRFQLKLNPAKCTFGAKSGKLLGFVVSEKGIEVDPDKIQAIQNLSPPHTSKEVRGFLGRLNYIARFISQLTYKCDPIFKLLRKHDPGEWNDECQEAFDKIKEYLSNPPVLVPPMPGKPLILYLTVHENSMGCVLGQRDETDRKERAIYYLSKKFTDYESKYSPLEKMCCALTWTARRLRQYMLYHTTWLIAKLDPIKYVFEKPSLTGRIARWQVMLSEYDIIYVTQKAIKGSAIAEFLADRAVEDYEPMKLDFPDEDVMAIEKNEPVEKSWRMYFDGAANALGHGIGAILISPDGHYYPITARLNFNCTNNVAEYEACVMGLQAAIEKKIKVLDVFGDSALVIYQLRGEWETRDSKLIRYHKYISELVKQFKEVQFEHLPREENQIADALATLAAMIKIDANTEIQPIKLDVKDIPAHCSGVEKEIDGRPWYHDIMQYIKSQQYPEHATENDKRTIRRLAMSFFIDGDILYKRSRDQVLLRCVNAAEAKKIIEEVHDGICGAHANGHMMARQIMRAGYYWLTMESDCIDYARRCHKCQIYADKIHAPPSTLHVLAPPWPFSMWGMDVIGPITPKASNGHRFIFVMIDYFTKWVEAASYASVTRSVVCKFIKREIICRYGLPETIISDNAKNLNNKMMNEVCTQFKIRHRNSAPYRPKMNGAVEAANKNIKRILEKMTETYKDWHEKLPFALHAYRTSVRTSTGATPFSLVYGMEAVLPIEVEIPSLRVLMEVELEEAEWVRNRYEQLNLIEEKRLSALCHGQLYQKRMMRAHDKKTRPRCFREGDLVLKRFLPNQHDNRGKWTPNWEGPYVVKKAFSGGALILAEMDGGDLPTPINSDVVKKYFA</sequence>
<dbReference type="FunFam" id="3.30.70.270:FF:000063">
    <property type="entry name" value="Zinc knuckle domaincontaining protein"/>
    <property type="match status" value="1"/>
</dbReference>
<dbReference type="GO" id="GO:0004523">
    <property type="term" value="F:RNA-DNA hybrid ribonuclease activity"/>
    <property type="evidence" value="ECO:0007669"/>
    <property type="project" value="InterPro"/>
</dbReference>
<dbReference type="InterPro" id="IPR036397">
    <property type="entry name" value="RNaseH_sf"/>
</dbReference>
<feature type="domain" description="G-patch" evidence="10">
    <location>
        <begin position="1037"/>
        <end position="1083"/>
    </location>
</feature>